<evidence type="ECO:0000256" key="1">
    <source>
        <dbReference type="ARBA" id="ARBA00004167"/>
    </source>
</evidence>
<keyword evidence="4" id="KW-0472">Membrane</keyword>
<protein>
    <submittedName>
        <fullName evidence="5">Uncharacterized protein</fullName>
    </submittedName>
</protein>
<dbReference type="PANTHER" id="PTHR15407">
    <property type="entry name" value="FUKUTIN-RELATED"/>
    <property type="match status" value="1"/>
</dbReference>
<name>A0A8S9ZRU7_9BILA</name>
<comment type="caution">
    <text evidence="5">The sequence shown here is derived from an EMBL/GenBank/DDBJ whole genome shotgun (WGS) entry which is preliminary data.</text>
</comment>
<accession>A0A8S9ZRU7</accession>
<dbReference type="PANTHER" id="PTHR15407:SF28">
    <property type="entry name" value="RIBITOL-5-PHOSPHATE TRANSFERASE FKTN"/>
    <property type="match status" value="1"/>
</dbReference>
<dbReference type="AlphaFoldDB" id="A0A8S9ZRU7"/>
<comment type="subcellular location">
    <subcellularLocation>
        <location evidence="1">Membrane</location>
        <topology evidence="1">Single-pass membrane protein</topology>
    </subcellularLocation>
</comment>
<dbReference type="InterPro" id="IPR009644">
    <property type="entry name" value="FKTN/MNN4/W02B3.4-1"/>
</dbReference>
<gene>
    <name evidence="5" type="ORF">Mgra_00004316</name>
</gene>
<dbReference type="OrthoDB" id="10072116at2759"/>
<keyword evidence="6" id="KW-1185">Reference proteome</keyword>
<evidence type="ECO:0000256" key="2">
    <source>
        <dbReference type="ARBA" id="ARBA00022692"/>
    </source>
</evidence>
<sequence>MQQLFFLVELYLGWVRECSIIPHTGDTDMGIFSEEHSEALLRAILTSKVFKIYWVLGRLKNSFELSVFVDEFKIDLFYLYKSKENASINGMRSWVKQRIRWNYPKLSGEICAAELHGKLFHVLCDYQKIIESDYGIEGWKKDFDTENYVWDRDVKNQEDMEIYSDSEWPDVYHIGFDINKVEEWINSINKTI</sequence>
<evidence type="ECO:0000313" key="6">
    <source>
        <dbReference type="Proteomes" id="UP000605970"/>
    </source>
</evidence>
<keyword evidence="2" id="KW-0812">Transmembrane</keyword>
<dbReference type="GO" id="GO:0016020">
    <property type="term" value="C:membrane"/>
    <property type="evidence" value="ECO:0007669"/>
    <property type="project" value="UniProtKB-SubCell"/>
</dbReference>
<evidence type="ECO:0000256" key="3">
    <source>
        <dbReference type="ARBA" id="ARBA00022989"/>
    </source>
</evidence>
<reference evidence="5" key="1">
    <citation type="journal article" date="2020" name="Ecol. Evol.">
        <title>Genome structure and content of the rice root-knot nematode (Meloidogyne graminicola).</title>
        <authorList>
            <person name="Phan N.T."/>
            <person name="Danchin E.G.J."/>
            <person name="Klopp C."/>
            <person name="Perfus-Barbeoch L."/>
            <person name="Kozlowski D.K."/>
            <person name="Koutsovoulos G.D."/>
            <person name="Lopez-Roques C."/>
            <person name="Bouchez O."/>
            <person name="Zahm M."/>
            <person name="Besnard G."/>
            <person name="Bellafiore S."/>
        </authorList>
    </citation>
    <scope>NUCLEOTIDE SEQUENCE</scope>
    <source>
        <strain evidence="5">VN-18</strain>
    </source>
</reference>
<dbReference type="Proteomes" id="UP000605970">
    <property type="component" value="Unassembled WGS sequence"/>
</dbReference>
<organism evidence="5 6">
    <name type="scientific">Meloidogyne graminicola</name>
    <dbReference type="NCBI Taxonomy" id="189291"/>
    <lineage>
        <taxon>Eukaryota</taxon>
        <taxon>Metazoa</taxon>
        <taxon>Ecdysozoa</taxon>
        <taxon>Nematoda</taxon>
        <taxon>Chromadorea</taxon>
        <taxon>Rhabditida</taxon>
        <taxon>Tylenchina</taxon>
        <taxon>Tylenchomorpha</taxon>
        <taxon>Tylenchoidea</taxon>
        <taxon>Meloidogynidae</taxon>
        <taxon>Meloidogyninae</taxon>
        <taxon>Meloidogyne</taxon>
    </lineage>
</organism>
<evidence type="ECO:0000313" key="5">
    <source>
        <dbReference type="EMBL" id="KAF7636330.1"/>
    </source>
</evidence>
<proteinExistence type="predicted"/>
<dbReference type="EMBL" id="JABEBT010000031">
    <property type="protein sequence ID" value="KAF7636330.1"/>
    <property type="molecule type" value="Genomic_DNA"/>
</dbReference>
<evidence type="ECO:0000256" key="4">
    <source>
        <dbReference type="ARBA" id="ARBA00023136"/>
    </source>
</evidence>
<keyword evidence="3" id="KW-1133">Transmembrane helix</keyword>